<proteinExistence type="inferred from homology"/>
<gene>
    <name evidence="3" type="ORF">GCM10009830_40480</name>
</gene>
<accession>A0ABP4TJ11</accession>
<keyword evidence="4" id="KW-1185">Reference proteome</keyword>
<dbReference type="EMBL" id="BAAAQF010000020">
    <property type="protein sequence ID" value="GAA1688796.1"/>
    <property type="molecule type" value="Genomic_DNA"/>
</dbReference>
<comment type="similarity">
    <text evidence="1 2">Belongs to the phD/YefM antitoxin family.</text>
</comment>
<evidence type="ECO:0000256" key="2">
    <source>
        <dbReference type="RuleBase" id="RU362080"/>
    </source>
</evidence>
<dbReference type="InterPro" id="IPR006442">
    <property type="entry name" value="Antitoxin_Phd/YefM"/>
</dbReference>
<evidence type="ECO:0000313" key="4">
    <source>
        <dbReference type="Proteomes" id="UP001499851"/>
    </source>
</evidence>
<dbReference type="InterPro" id="IPR036165">
    <property type="entry name" value="YefM-like_sf"/>
</dbReference>
<dbReference type="RefSeq" id="WP_344490271.1">
    <property type="nucleotide sequence ID" value="NZ_BAAAQF010000020.1"/>
</dbReference>
<comment type="function">
    <text evidence="2">Antitoxin component of a type II toxin-antitoxin (TA) system.</text>
</comment>
<dbReference type="Gene3D" id="3.40.1620.10">
    <property type="entry name" value="YefM-like domain"/>
    <property type="match status" value="1"/>
</dbReference>
<dbReference type="NCBIfam" id="TIGR01552">
    <property type="entry name" value="phd_fam"/>
    <property type="match status" value="1"/>
</dbReference>
<comment type="caution">
    <text evidence="3">The sequence shown here is derived from an EMBL/GenBank/DDBJ whole genome shotgun (WGS) entry which is preliminary data.</text>
</comment>
<sequence length="96" mass="10699">MVDVMKEISVGDLRLHLADVLNETAYTGARTIITRAGKRIAAVVPVDEAEKLEDDEDAYLLKLAEEARVAQGDKPYVTFEEVLAQYKEDFGEDLRG</sequence>
<dbReference type="Pfam" id="PF02604">
    <property type="entry name" value="PhdYeFM_antitox"/>
    <property type="match status" value="1"/>
</dbReference>
<protein>
    <recommendedName>
        <fullName evidence="2">Antitoxin</fullName>
    </recommendedName>
</protein>
<name>A0ABP4TJ11_9ACTN</name>
<evidence type="ECO:0000256" key="1">
    <source>
        <dbReference type="ARBA" id="ARBA00009981"/>
    </source>
</evidence>
<dbReference type="Proteomes" id="UP001499851">
    <property type="component" value="Unassembled WGS sequence"/>
</dbReference>
<reference evidence="4" key="1">
    <citation type="journal article" date="2019" name="Int. J. Syst. Evol. Microbiol.">
        <title>The Global Catalogue of Microorganisms (GCM) 10K type strain sequencing project: providing services to taxonomists for standard genome sequencing and annotation.</title>
        <authorList>
            <consortium name="The Broad Institute Genomics Platform"/>
            <consortium name="The Broad Institute Genome Sequencing Center for Infectious Disease"/>
            <person name="Wu L."/>
            <person name="Ma J."/>
        </authorList>
    </citation>
    <scope>NUCLEOTIDE SEQUENCE [LARGE SCALE GENOMIC DNA]</scope>
    <source>
        <strain evidence="4">JCM 16001</strain>
    </source>
</reference>
<organism evidence="3 4">
    <name type="scientific">Glycomyces endophyticus</name>
    <dbReference type="NCBI Taxonomy" id="480996"/>
    <lineage>
        <taxon>Bacteria</taxon>
        <taxon>Bacillati</taxon>
        <taxon>Actinomycetota</taxon>
        <taxon>Actinomycetes</taxon>
        <taxon>Glycomycetales</taxon>
        <taxon>Glycomycetaceae</taxon>
        <taxon>Glycomyces</taxon>
    </lineage>
</organism>
<dbReference type="SUPFAM" id="SSF143120">
    <property type="entry name" value="YefM-like"/>
    <property type="match status" value="1"/>
</dbReference>
<evidence type="ECO:0000313" key="3">
    <source>
        <dbReference type="EMBL" id="GAA1688796.1"/>
    </source>
</evidence>